<reference evidence="1" key="2">
    <citation type="submission" date="2022-04" db="EMBL/GenBank/DDBJ databases">
        <authorList>
            <person name="Fokt H."/>
            <person name="Baines J."/>
        </authorList>
    </citation>
    <scope>NUCLEOTIDE SEQUENCE</scope>
    <source>
        <strain evidence="1">KH569_7</strain>
    </source>
</reference>
<dbReference type="Proteomes" id="UP001143810">
    <property type="component" value="Unassembled WGS sequence"/>
</dbReference>
<comment type="caution">
    <text evidence="1">The sequence shown here is derived from an EMBL/GenBank/DDBJ whole genome shotgun (WGS) entry which is preliminary data.</text>
</comment>
<proteinExistence type="predicted"/>
<dbReference type="RefSeq" id="WP_257941380.1">
    <property type="nucleotide sequence ID" value="NZ_JAMZEE010000066.1"/>
</dbReference>
<accession>A0A9X2P1K9</accession>
<organism evidence="1 2">
    <name type="scientific">Bacteroides muris</name>
    <name type="common">ex Fokt et al. 2023</name>
    <dbReference type="NCBI Taxonomy" id="2937417"/>
    <lineage>
        <taxon>Bacteria</taxon>
        <taxon>Pseudomonadati</taxon>
        <taxon>Bacteroidota</taxon>
        <taxon>Bacteroidia</taxon>
        <taxon>Bacteroidales</taxon>
        <taxon>Bacteroidaceae</taxon>
        <taxon>Bacteroides</taxon>
    </lineage>
</organism>
<reference evidence="1" key="1">
    <citation type="journal article" date="2022" name="Arch. Microbiol.">
        <title>Bacteroides muris sp. nov. isolated from the cecum of wild-derived house mice.</title>
        <authorList>
            <person name="Fokt H."/>
            <person name="Unni R."/>
            <person name="Repnik U."/>
            <person name="Schmitz R.A."/>
            <person name="Bramkamp M."/>
            <person name="Baines J.F."/>
            <person name="Unterweger D."/>
        </authorList>
    </citation>
    <scope>NUCLEOTIDE SEQUENCE</scope>
    <source>
        <strain evidence="1">KH569_7</strain>
    </source>
</reference>
<name>A0A9X2P1K9_9BACE</name>
<dbReference type="AlphaFoldDB" id="A0A9X2P1K9"/>
<evidence type="ECO:0000313" key="2">
    <source>
        <dbReference type="Proteomes" id="UP001143810"/>
    </source>
</evidence>
<evidence type="ECO:0000313" key="1">
    <source>
        <dbReference type="EMBL" id="MCR6509884.1"/>
    </source>
</evidence>
<sequence>MYKPRERGRRHGLSRRTPARQSCLRNCRLRRSTAEAAAPFACRLGARTAGWRRALGAGADKRAGCLPDSAYPPAQYAPEATAILSAGCRSGNVICYQFSLANLIEPALAAISLRQVPAFIRCFKPSVCYHFTRSLSNPGMKSAIIRTRYQGDISGTTAITLPHRRHYSRNATACNRCNAST</sequence>
<gene>
    <name evidence="1" type="ORF">M1B78_17445</name>
</gene>
<dbReference type="EMBL" id="JAMZEE010000066">
    <property type="protein sequence ID" value="MCR6509884.1"/>
    <property type="molecule type" value="Genomic_DNA"/>
</dbReference>
<protein>
    <submittedName>
        <fullName evidence="1">Uncharacterized protein</fullName>
    </submittedName>
</protein>